<dbReference type="OrthoDB" id="9810247at2"/>
<dbReference type="RefSeq" id="WP_066516082.1">
    <property type="nucleotide sequence ID" value="NZ_LNCU01000130.1"/>
</dbReference>
<dbReference type="InterPro" id="IPR029063">
    <property type="entry name" value="SAM-dependent_MTases_sf"/>
</dbReference>
<comment type="caution">
    <text evidence="2">The sequence shown here is derived from an EMBL/GenBank/DDBJ whole genome shotgun (WGS) entry which is preliminary data.</text>
</comment>
<dbReference type="GO" id="GO:0008757">
    <property type="term" value="F:S-adenosylmethionine-dependent methyltransferase activity"/>
    <property type="evidence" value="ECO:0007669"/>
    <property type="project" value="InterPro"/>
</dbReference>
<dbReference type="Gene3D" id="3.40.50.150">
    <property type="entry name" value="Vaccinia Virus protein VP39"/>
    <property type="match status" value="1"/>
</dbReference>
<evidence type="ECO:0000259" key="1">
    <source>
        <dbReference type="Pfam" id="PF08241"/>
    </source>
</evidence>
<dbReference type="Proteomes" id="UP000057737">
    <property type="component" value="Unassembled WGS sequence"/>
</dbReference>
<dbReference type="SUPFAM" id="SSF53335">
    <property type="entry name" value="S-adenosyl-L-methionine-dependent methyltransferases"/>
    <property type="match status" value="1"/>
</dbReference>
<feature type="domain" description="Methyltransferase type 11" evidence="1">
    <location>
        <begin position="127"/>
        <end position="199"/>
    </location>
</feature>
<dbReference type="AlphaFoldDB" id="A0A109J7V5"/>
<name>A0A109J7V5_9BRAD</name>
<gene>
    <name evidence="2" type="ORF">AS156_24735</name>
</gene>
<protein>
    <recommendedName>
        <fullName evidence="1">Methyltransferase type 11 domain-containing protein</fullName>
    </recommendedName>
</protein>
<organism evidence="2 3">
    <name type="scientific">Bradyrhizobium macuxiense</name>
    <dbReference type="NCBI Taxonomy" id="1755647"/>
    <lineage>
        <taxon>Bacteria</taxon>
        <taxon>Pseudomonadati</taxon>
        <taxon>Pseudomonadota</taxon>
        <taxon>Alphaproteobacteria</taxon>
        <taxon>Hyphomicrobiales</taxon>
        <taxon>Nitrobacteraceae</taxon>
        <taxon>Bradyrhizobium</taxon>
    </lineage>
</organism>
<evidence type="ECO:0000313" key="2">
    <source>
        <dbReference type="EMBL" id="KWV43981.1"/>
    </source>
</evidence>
<dbReference type="EMBL" id="LNCU01000130">
    <property type="protein sequence ID" value="KWV43981.1"/>
    <property type="molecule type" value="Genomic_DNA"/>
</dbReference>
<sequence length="284" mass="32376">MHVDGLVFRIKEIADAVALPVYVLRGRQPWSFGYYTRKKSSIQTAIDTAAVQPGRPLPDAFGIGVDERVVEYPWLFDRLRRDGVQLGRMLDAGSTLNHEYILGRHPLSKADLTIMTLAPEKRCYWYQGYSYVFGDFRKTKFEDGAFDTIISISTLEHVGLDNTMLYTNDPAKSETNKHGFVDAMREFRRIIAPGGRCLITVPYGRYDNFNWFQLFDRKMIQTLIDAFAPSSFELEFFAYDKNGWRRASQADVADATAFDPHSGRGRLDDRAGCARAIACIELIR</sequence>
<dbReference type="Pfam" id="PF08241">
    <property type="entry name" value="Methyltransf_11"/>
    <property type="match status" value="1"/>
</dbReference>
<evidence type="ECO:0000313" key="3">
    <source>
        <dbReference type="Proteomes" id="UP000057737"/>
    </source>
</evidence>
<proteinExistence type="predicted"/>
<dbReference type="InterPro" id="IPR013216">
    <property type="entry name" value="Methyltransf_11"/>
</dbReference>
<keyword evidence="3" id="KW-1185">Reference proteome</keyword>
<reference evidence="2 3" key="1">
    <citation type="submission" date="2015-11" db="EMBL/GenBank/DDBJ databases">
        <title>Draft Genome Sequence of the Strain BR 10303 (Bradyrhizobium sp.) isolated from nodules of Centrolobium paraense.</title>
        <authorList>
            <person name="Zelli J.E."/>
            <person name="Simoes-Araujo J.L."/>
            <person name="Barauna A.C."/>
            <person name="Silva K."/>
        </authorList>
    </citation>
    <scope>NUCLEOTIDE SEQUENCE [LARGE SCALE GENOMIC DNA]</scope>
    <source>
        <strain evidence="2 3">BR 10303</strain>
    </source>
</reference>
<accession>A0A109J7V5</accession>